<dbReference type="AlphaFoldDB" id="A0A8C7I606"/>
<protein>
    <recommendedName>
        <fullName evidence="1">BAR domain-containing protein</fullName>
    </recommendedName>
</protein>
<dbReference type="Proteomes" id="UP000694557">
    <property type="component" value="Unassembled WGS sequence"/>
</dbReference>
<name>A0A8C7I606_ONCKI</name>
<evidence type="ECO:0000313" key="2">
    <source>
        <dbReference type="Ensembl" id="ENSOKIP00005064580.1"/>
    </source>
</evidence>
<keyword evidence="3" id="KW-1185">Reference proteome</keyword>
<organism evidence="2 3">
    <name type="scientific">Oncorhynchus kisutch</name>
    <name type="common">Coho salmon</name>
    <name type="synonym">Salmo kisutch</name>
    <dbReference type="NCBI Taxonomy" id="8019"/>
    <lineage>
        <taxon>Eukaryota</taxon>
        <taxon>Metazoa</taxon>
        <taxon>Chordata</taxon>
        <taxon>Craniata</taxon>
        <taxon>Vertebrata</taxon>
        <taxon>Euteleostomi</taxon>
        <taxon>Actinopterygii</taxon>
        <taxon>Neopterygii</taxon>
        <taxon>Teleostei</taxon>
        <taxon>Protacanthopterygii</taxon>
        <taxon>Salmoniformes</taxon>
        <taxon>Salmonidae</taxon>
        <taxon>Salmoninae</taxon>
        <taxon>Oncorhynchus</taxon>
    </lineage>
</organism>
<dbReference type="GO" id="GO:0005737">
    <property type="term" value="C:cytoplasm"/>
    <property type="evidence" value="ECO:0007669"/>
    <property type="project" value="InterPro"/>
</dbReference>
<reference evidence="2" key="1">
    <citation type="submission" date="2025-08" db="UniProtKB">
        <authorList>
            <consortium name="Ensembl"/>
        </authorList>
    </citation>
    <scope>IDENTIFICATION</scope>
</reference>
<dbReference type="SUPFAM" id="SSF50729">
    <property type="entry name" value="PH domain-like"/>
    <property type="match status" value="1"/>
</dbReference>
<proteinExistence type="predicted"/>
<dbReference type="GO" id="GO:0005096">
    <property type="term" value="F:GTPase activator activity"/>
    <property type="evidence" value="ECO:0007669"/>
    <property type="project" value="InterPro"/>
</dbReference>
<dbReference type="GeneTree" id="ENSGT00940000155492"/>
<dbReference type="PANTHER" id="PTHR12552:SF3">
    <property type="entry name" value="RHO GTPASE-ACTIVATING PROTEIN 42"/>
    <property type="match status" value="1"/>
</dbReference>
<reference evidence="2" key="2">
    <citation type="submission" date="2025-09" db="UniProtKB">
        <authorList>
            <consortium name="Ensembl"/>
        </authorList>
    </citation>
    <scope>IDENTIFICATION</scope>
</reference>
<dbReference type="Gene3D" id="1.20.1270.60">
    <property type="entry name" value="Arfaptin homology (AH) domain/BAR domain"/>
    <property type="match status" value="1"/>
</dbReference>
<dbReference type="InterPro" id="IPR047225">
    <property type="entry name" value="PH_GRAF"/>
</dbReference>
<evidence type="ECO:0000259" key="1">
    <source>
        <dbReference type="Pfam" id="PF16746"/>
    </source>
</evidence>
<sequence length="281" mass="32741">FSPFTFSAANSLQKFNDVLIAPLEKFRKEQIGAAKFDKETEKYYTVLEKHLALSSRKKEPFLQEADTQIDKERQVFYDCFPGVCLSRFRRFQEKKKFEFVETGKSKLLAFLQGLFTFYHEGYELAHEFCSLQTTAPVQPTRNNFVSTKQEVEKLMKRIRSADQDYKPPGQWTMEGFLYVQEKRPLGCTWTRHYCTYEKSSKAFTMTTFETKSAGKQVLKSCIRRKTDSIDKRFCFDIEVVESQMAMTMATVVNDDDSNRPSCHRNDCYHQTSAGSTAVTWD</sequence>
<dbReference type="CDD" id="cd01249">
    <property type="entry name" value="BAR-PH_GRAF_family"/>
    <property type="match status" value="1"/>
</dbReference>
<dbReference type="InterPro" id="IPR027267">
    <property type="entry name" value="AH/BAR_dom_sf"/>
</dbReference>
<dbReference type="InterPro" id="IPR004148">
    <property type="entry name" value="BAR_dom"/>
</dbReference>
<dbReference type="Ensembl" id="ENSOKIT00005068651.1">
    <property type="protein sequence ID" value="ENSOKIP00005064580.1"/>
    <property type="gene ID" value="ENSOKIG00005027692.1"/>
</dbReference>
<feature type="domain" description="BAR" evidence="1">
    <location>
        <begin position="12"/>
        <end position="153"/>
    </location>
</feature>
<accession>A0A8C7I606</accession>
<dbReference type="PANTHER" id="PTHR12552">
    <property type="entry name" value="OLIGOPHRENIN 1"/>
    <property type="match status" value="1"/>
</dbReference>
<dbReference type="InterPro" id="IPR011993">
    <property type="entry name" value="PH-like_dom_sf"/>
</dbReference>
<evidence type="ECO:0000313" key="3">
    <source>
        <dbReference type="Proteomes" id="UP000694557"/>
    </source>
</evidence>
<dbReference type="InterPro" id="IPR047234">
    <property type="entry name" value="GRAF_fam"/>
</dbReference>
<dbReference type="Gene3D" id="2.30.29.30">
    <property type="entry name" value="Pleckstrin-homology domain (PH domain)/Phosphotyrosine-binding domain (PTB)"/>
    <property type="match status" value="1"/>
</dbReference>
<dbReference type="SUPFAM" id="SSF103657">
    <property type="entry name" value="BAR/IMD domain-like"/>
    <property type="match status" value="1"/>
</dbReference>
<dbReference type="Pfam" id="PF16746">
    <property type="entry name" value="BAR_3"/>
    <property type="match status" value="1"/>
</dbReference>